<gene>
    <name evidence="5" type="primary">mhpD</name>
    <name evidence="5" type="ORF">GCM10010916_30260</name>
</gene>
<evidence type="ECO:0000256" key="2">
    <source>
        <dbReference type="ARBA" id="ARBA00022723"/>
    </source>
</evidence>
<keyword evidence="2" id="KW-0479">Metal-binding</keyword>
<evidence type="ECO:0000256" key="1">
    <source>
        <dbReference type="ARBA" id="ARBA00010211"/>
    </source>
</evidence>
<dbReference type="GO" id="GO:0044281">
    <property type="term" value="P:small molecule metabolic process"/>
    <property type="evidence" value="ECO:0007669"/>
    <property type="project" value="UniProtKB-ARBA"/>
</dbReference>
<dbReference type="InterPro" id="IPR018833">
    <property type="entry name" value="Rv2993c-like_N"/>
</dbReference>
<comment type="similarity">
    <text evidence="1">Belongs to the FAH family.</text>
</comment>
<dbReference type="Pfam" id="PF01557">
    <property type="entry name" value="FAA_hydrolase"/>
    <property type="match status" value="1"/>
</dbReference>
<feature type="domain" description="Fumarylacetoacetase-like C-terminal" evidence="3">
    <location>
        <begin position="72"/>
        <end position="316"/>
    </location>
</feature>
<evidence type="ECO:0000313" key="5">
    <source>
        <dbReference type="EMBL" id="GGG11359.1"/>
    </source>
</evidence>
<dbReference type="PANTHER" id="PTHR42796">
    <property type="entry name" value="FUMARYLACETOACETATE HYDROLASE DOMAIN-CONTAINING PROTEIN 2A-RELATED"/>
    <property type="match status" value="1"/>
</dbReference>
<reference evidence="5" key="2">
    <citation type="submission" date="2020-09" db="EMBL/GenBank/DDBJ databases">
        <authorList>
            <person name="Sun Q."/>
            <person name="Zhou Y."/>
        </authorList>
    </citation>
    <scope>NUCLEOTIDE SEQUENCE</scope>
    <source>
        <strain evidence="5">CGMCC 1.12987</strain>
    </source>
</reference>
<dbReference type="EMBL" id="BMGR01000009">
    <property type="protein sequence ID" value="GGG11359.1"/>
    <property type="molecule type" value="Genomic_DNA"/>
</dbReference>
<dbReference type="Proteomes" id="UP000644756">
    <property type="component" value="Unassembled WGS sequence"/>
</dbReference>
<evidence type="ECO:0000259" key="3">
    <source>
        <dbReference type="Pfam" id="PF01557"/>
    </source>
</evidence>
<dbReference type="Pfam" id="PF10370">
    <property type="entry name" value="Rv2993c-like_N"/>
    <property type="match status" value="1"/>
</dbReference>
<dbReference type="AlphaFoldDB" id="A0A917FX47"/>
<dbReference type="InterPro" id="IPR051121">
    <property type="entry name" value="FAH"/>
</dbReference>
<name>A0A917FX47_9BACL</name>
<dbReference type="Gene3D" id="3.90.850.10">
    <property type="entry name" value="Fumarylacetoacetase-like, C-terminal domain"/>
    <property type="match status" value="1"/>
</dbReference>
<proteinExistence type="inferred from homology"/>
<dbReference type="SUPFAM" id="SSF56529">
    <property type="entry name" value="FAH"/>
    <property type="match status" value="1"/>
</dbReference>
<dbReference type="GO" id="GO:0016787">
    <property type="term" value="F:hydrolase activity"/>
    <property type="evidence" value="ECO:0007669"/>
    <property type="project" value="UniProtKB-KW"/>
</dbReference>
<keyword evidence="6" id="KW-1185">Reference proteome</keyword>
<dbReference type="InterPro" id="IPR011234">
    <property type="entry name" value="Fumarylacetoacetase-like_C"/>
</dbReference>
<organism evidence="5 6">
    <name type="scientific">Paenibacillus abyssi</name>
    <dbReference type="NCBI Taxonomy" id="1340531"/>
    <lineage>
        <taxon>Bacteria</taxon>
        <taxon>Bacillati</taxon>
        <taxon>Bacillota</taxon>
        <taxon>Bacilli</taxon>
        <taxon>Bacillales</taxon>
        <taxon>Paenibacillaceae</taxon>
        <taxon>Paenibacillus</taxon>
    </lineage>
</organism>
<comment type="caution">
    <text evidence="5">The sequence shown here is derived from an EMBL/GenBank/DDBJ whole genome shotgun (WGS) entry which is preliminary data.</text>
</comment>
<feature type="domain" description="Rv2993c-like N-terminal" evidence="4">
    <location>
        <begin position="4"/>
        <end position="31"/>
    </location>
</feature>
<reference evidence="5" key="1">
    <citation type="journal article" date="2014" name="Int. J. Syst. Evol. Microbiol.">
        <title>Complete genome sequence of Corynebacterium casei LMG S-19264T (=DSM 44701T), isolated from a smear-ripened cheese.</title>
        <authorList>
            <consortium name="US DOE Joint Genome Institute (JGI-PGF)"/>
            <person name="Walter F."/>
            <person name="Albersmeier A."/>
            <person name="Kalinowski J."/>
            <person name="Ruckert C."/>
        </authorList>
    </citation>
    <scope>NUCLEOTIDE SEQUENCE</scope>
    <source>
        <strain evidence="5">CGMCC 1.12987</strain>
    </source>
</reference>
<protein>
    <submittedName>
        <fullName evidence="5">Fumarylacetoacetate hydrolase</fullName>
    </submittedName>
</protein>
<dbReference type="PANTHER" id="PTHR42796:SF4">
    <property type="entry name" value="FUMARYLACETOACETATE HYDROLASE DOMAIN-CONTAINING PROTEIN 2A"/>
    <property type="match status" value="1"/>
</dbReference>
<dbReference type="RefSeq" id="WP_188531895.1">
    <property type="nucleotide sequence ID" value="NZ_BMGR01000009.1"/>
</dbReference>
<accession>A0A917FX47</accession>
<keyword evidence="5" id="KW-0378">Hydrolase</keyword>
<evidence type="ECO:0000313" key="6">
    <source>
        <dbReference type="Proteomes" id="UP000644756"/>
    </source>
</evidence>
<evidence type="ECO:0000259" key="4">
    <source>
        <dbReference type="Pfam" id="PF10370"/>
    </source>
</evidence>
<dbReference type="InterPro" id="IPR036663">
    <property type="entry name" value="Fumarylacetoacetase_C_sf"/>
</dbReference>
<sequence length="318" mass="35112">MGIRIARYVHAGTTHWGVIQNDAVLPIDGAFDSLAALLSAGKENVLSKLNSAQALPLESIRFVSPVTQPARIVCQGANYAHHRAEAGLKPARAPFNLIFTKPDSALSGAQDHIQLPSHVKLLDYEIELGLVMKTKINGPVQVTKENLHEFVAGILITNDVSARDIQFVEGQWYKGKSYRTFCPAGPYLYLLDPEEVHHIHNLDLKLWVNGELRQSANTDQLLYKPEETIEELSRMMDFDPGDLLLTGTPGGVALKLTGEQLEQLTNPFLSGDQKLALVLESQAENKSYLKNGDIVRCEIKSPDGRIDLGFQENRVVLA</sequence>
<dbReference type="GO" id="GO:0046872">
    <property type="term" value="F:metal ion binding"/>
    <property type="evidence" value="ECO:0007669"/>
    <property type="project" value="UniProtKB-KW"/>
</dbReference>